<protein>
    <submittedName>
        <fullName evidence="2">Type I phosphodiesterase/nucleotide pyrophosphatase</fullName>
    </submittedName>
</protein>
<name>A0A3N1GFD4_9ACTN</name>
<gene>
    <name evidence="2" type="ORF">EDD30_1618</name>
</gene>
<dbReference type="GO" id="GO:0016787">
    <property type="term" value="F:hydrolase activity"/>
    <property type="evidence" value="ECO:0007669"/>
    <property type="project" value="UniProtKB-ARBA"/>
</dbReference>
<evidence type="ECO:0000256" key="1">
    <source>
        <dbReference type="SAM" id="SignalP"/>
    </source>
</evidence>
<feature type="chain" id="PRO_5018302204" evidence="1">
    <location>
        <begin position="27"/>
        <end position="509"/>
    </location>
</feature>
<evidence type="ECO:0000313" key="3">
    <source>
        <dbReference type="Proteomes" id="UP000271683"/>
    </source>
</evidence>
<dbReference type="AlphaFoldDB" id="A0A3N1GFD4"/>
<accession>A0A3N1GFD4</accession>
<feature type="signal peptide" evidence="1">
    <location>
        <begin position="1"/>
        <end position="26"/>
    </location>
</feature>
<dbReference type="EMBL" id="RJKL01000001">
    <property type="protein sequence ID" value="ROP28841.1"/>
    <property type="molecule type" value="Genomic_DNA"/>
</dbReference>
<dbReference type="SUPFAM" id="SSF53649">
    <property type="entry name" value="Alkaline phosphatase-like"/>
    <property type="match status" value="1"/>
</dbReference>
<reference evidence="2 3" key="1">
    <citation type="submission" date="2018-11" db="EMBL/GenBank/DDBJ databases">
        <title>Sequencing the genomes of 1000 actinobacteria strains.</title>
        <authorList>
            <person name="Klenk H.-P."/>
        </authorList>
    </citation>
    <scope>NUCLEOTIDE SEQUENCE [LARGE SCALE GENOMIC DNA]</scope>
    <source>
        <strain evidence="2 3">DSM 43634</strain>
    </source>
</reference>
<proteinExistence type="predicted"/>
<keyword evidence="1" id="KW-0732">Signal</keyword>
<dbReference type="RefSeq" id="WP_123678147.1">
    <property type="nucleotide sequence ID" value="NZ_RJKL01000001.1"/>
</dbReference>
<dbReference type="Proteomes" id="UP000271683">
    <property type="component" value="Unassembled WGS sequence"/>
</dbReference>
<dbReference type="PANTHER" id="PTHR10151">
    <property type="entry name" value="ECTONUCLEOTIDE PYROPHOSPHATASE/PHOSPHODIESTERASE"/>
    <property type="match status" value="1"/>
</dbReference>
<dbReference type="PANTHER" id="PTHR10151:SF120">
    <property type="entry name" value="BIS(5'-ADENOSYL)-TRIPHOSPHATASE"/>
    <property type="match status" value="1"/>
</dbReference>
<organism evidence="2 3">
    <name type="scientific">Couchioplanes caeruleus</name>
    <dbReference type="NCBI Taxonomy" id="56438"/>
    <lineage>
        <taxon>Bacteria</taxon>
        <taxon>Bacillati</taxon>
        <taxon>Actinomycetota</taxon>
        <taxon>Actinomycetes</taxon>
        <taxon>Micromonosporales</taxon>
        <taxon>Micromonosporaceae</taxon>
        <taxon>Couchioplanes</taxon>
    </lineage>
</organism>
<dbReference type="Gene3D" id="2.60.120.200">
    <property type="match status" value="1"/>
</dbReference>
<dbReference type="InterPro" id="IPR002591">
    <property type="entry name" value="Phosphodiest/P_Trfase"/>
</dbReference>
<dbReference type="Gene3D" id="3.40.720.10">
    <property type="entry name" value="Alkaline Phosphatase, subunit A"/>
    <property type="match status" value="1"/>
</dbReference>
<evidence type="ECO:0000313" key="2">
    <source>
        <dbReference type="EMBL" id="ROP28841.1"/>
    </source>
</evidence>
<comment type="caution">
    <text evidence="2">The sequence shown here is derived from an EMBL/GenBank/DDBJ whole genome shotgun (WGS) entry which is preliminary data.</text>
</comment>
<dbReference type="Pfam" id="PF01663">
    <property type="entry name" value="Phosphodiest"/>
    <property type="match status" value="1"/>
</dbReference>
<dbReference type="InterPro" id="IPR017850">
    <property type="entry name" value="Alkaline_phosphatase_core_sf"/>
</dbReference>
<sequence>MKRSVVRVSLTAALLAAAAPGGPAAAASGAPAAAPGAPAAAVPVPKLLVVGMDGLNWDSVVAANAPNLDALAAQGVLGRSLVQCPSLADSSSGPGWSNIATGVWPDRHGVRNNSFAGKRYDAWPDFLTRLERADPALATYSAVDWAPLHDQGTFSTASDTRVTLDGDADGYAGEDEKITTDAVTRLGTGDPDASFVYLGNTDVVAHAVGTGTRYRAAIEKQDQQLGRMLAAVRSRPTYAGEDWLVMVTTDHGHRVPFGGHGGCRLDERGTFLLAAGSGIAAGARPTDVRQVDLAATALQHFGVVVALDGTSVRSRAADRFDGLALRTRVDETGIPATLAGWTPTPPAGWSVDRGAMPTGGVTEWRGWTFATNEFWSQTQSGQERENAVRARGVFAVADSDEFADRSGGTSFDSTLVSPAWPVVAGGTARVNYVTHYRQEGAQKGDVLVSFDGGADQLVKRYSADALATVESVPVPVPAGATSMTVKFRFHDASNNWYWVIDDVTVVPGS</sequence>
<dbReference type="OrthoDB" id="1956004at2"/>